<sequence length="297" mass="32048">MAALSSVEVWEAGVARNVREDGRERTEFRRLTITEGVVDHAMGSAQVDLGDTKVLAVLTLELGPPRKERPRSAIVNVSVDCMLSSPVDGNNYKQFDAKGRDIARRVEQLYDGCRGAKLGCLDLENDLCVSEGSLVWHLNLDCVVISDDGSLLDCVAMACRCCLRDATIPGHEVLEQQDVGPSGPEVRVEEDPNLHRTLSCGRVPTYVSVGVLEQGQWVFDLSAAEELRCRSVMHFGVDPSGSIRSACTSNANTCVSHSSGTMADVVEAACLAGRALLEQIDASNAPEGERRVVHLGK</sequence>
<dbReference type="GO" id="GO:0005730">
    <property type="term" value="C:nucleolus"/>
    <property type="evidence" value="ECO:0007669"/>
    <property type="project" value="UniProtKB-SubCell"/>
</dbReference>
<keyword evidence="4" id="KW-0963">Cytoplasm</keyword>
<dbReference type="InterPro" id="IPR050590">
    <property type="entry name" value="Exosome_comp_Rrp42_subfam"/>
</dbReference>
<feature type="domain" description="Exoribonuclease phosphorolytic" evidence="7">
    <location>
        <begin position="27"/>
        <end position="169"/>
    </location>
</feature>
<evidence type="ECO:0000256" key="4">
    <source>
        <dbReference type="ARBA" id="ARBA00022490"/>
    </source>
</evidence>
<dbReference type="Gene3D" id="3.30.230.70">
    <property type="entry name" value="GHMP Kinase, N-terminal domain"/>
    <property type="match status" value="1"/>
</dbReference>
<dbReference type="SUPFAM" id="SSF55666">
    <property type="entry name" value="Ribonuclease PH domain 2-like"/>
    <property type="match status" value="1"/>
</dbReference>
<dbReference type="GO" id="GO:0035925">
    <property type="term" value="F:mRNA 3'-UTR AU-rich region binding"/>
    <property type="evidence" value="ECO:0007669"/>
    <property type="project" value="TreeGrafter"/>
</dbReference>
<evidence type="ECO:0000259" key="7">
    <source>
        <dbReference type="Pfam" id="PF01138"/>
    </source>
</evidence>
<evidence type="ECO:0000256" key="1">
    <source>
        <dbReference type="ARBA" id="ARBA00004496"/>
    </source>
</evidence>
<dbReference type="GO" id="GO:0071028">
    <property type="term" value="P:nuclear mRNA surveillance"/>
    <property type="evidence" value="ECO:0007669"/>
    <property type="project" value="TreeGrafter"/>
</dbReference>
<dbReference type="GO" id="GO:0016075">
    <property type="term" value="P:rRNA catabolic process"/>
    <property type="evidence" value="ECO:0007669"/>
    <property type="project" value="TreeGrafter"/>
</dbReference>
<evidence type="ECO:0000256" key="6">
    <source>
        <dbReference type="ARBA" id="ARBA00042523"/>
    </source>
</evidence>
<dbReference type="GO" id="GO:0000177">
    <property type="term" value="C:cytoplasmic exosome (RNase complex)"/>
    <property type="evidence" value="ECO:0007669"/>
    <property type="project" value="TreeGrafter"/>
</dbReference>
<dbReference type="GO" id="GO:0071035">
    <property type="term" value="P:nuclear polyadenylation-dependent rRNA catabolic process"/>
    <property type="evidence" value="ECO:0007669"/>
    <property type="project" value="TreeGrafter"/>
</dbReference>
<accession>A0AAX4P709</accession>
<evidence type="ECO:0000313" key="9">
    <source>
        <dbReference type="Proteomes" id="UP001472866"/>
    </source>
</evidence>
<evidence type="ECO:0000313" key="8">
    <source>
        <dbReference type="EMBL" id="WZN61848.1"/>
    </source>
</evidence>
<keyword evidence="9" id="KW-1185">Reference proteome</keyword>
<dbReference type="GO" id="GO:0034473">
    <property type="term" value="P:U1 snRNA 3'-end processing"/>
    <property type="evidence" value="ECO:0007669"/>
    <property type="project" value="TreeGrafter"/>
</dbReference>
<evidence type="ECO:0000256" key="3">
    <source>
        <dbReference type="ARBA" id="ARBA00006678"/>
    </source>
</evidence>
<keyword evidence="5" id="KW-0271">Exosome</keyword>
<dbReference type="AlphaFoldDB" id="A0AAX4P709"/>
<comment type="subcellular location">
    <subcellularLocation>
        <location evidence="1">Cytoplasm</location>
    </subcellularLocation>
    <subcellularLocation>
        <location evidence="2">Nucleus</location>
        <location evidence="2">Nucleolus</location>
    </subcellularLocation>
</comment>
<evidence type="ECO:0000256" key="2">
    <source>
        <dbReference type="ARBA" id="ARBA00004604"/>
    </source>
</evidence>
<dbReference type="GO" id="GO:0034476">
    <property type="term" value="P:U5 snRNA 3'-end processing"/>
    <property type="evidence" value="ECO:0007669"/>
    <property type="project" value="TreeGrafter"/>
</dbReference>
<dbReference type="EMBL" id="CP151504">
    <property type="protein sequence ID" value="WZN61848.1"/>
    <property type="molecule type" value="Genomic_DNA"/>
</dbReference>
<comment type="similarity">
    <text evidence="3">Belongs to the RNase PH family.</text>
</comment>
<dbReference type="InterPro" id="IPR020568">
    <property type="entry name" value="Ribosomal_Su5_D2-typ_SF"/>
</dbReference>
<dbReference type="GO" id="GO:0071038">
    <property type="term" value="P:TRAMP-dependent tRNA surveillance pathway"/>
    <property type="evidence" value="ECO:0007669"/>
    <property type="project" value="TreeGrafter"/>
</dbReference>
<dbReference type="PANTHER" id="PTHR11097">
    <property type="entry name" value="EXOSOME COMPLEX EXONUCLEASE RIBOSOMAL RNA PROCESSING PROTEIN"/>
    <property type="match status" value="1"/>
</dbReference>
<gene>
    <name evidence="8" type="ORF">HKI87_04g33830</name>
</gene>
<name>A0AAX4P709_9CHLO</name>
<dbReference type="Proteomes" id="UP001472866">
    <property type="component" value="Chromosome 04"/>
</dbReference>
<dbReference type="Pfam" id="PF01138">
    <property type="entry name" value="RNase_PH"/>
    <property type="match status" value="1"/>
</dbReference>
<dbReference type="SUPFAM" id="SSF54211">
    <property type="entry name" value="Ribosomal protein S5 domain 2-like"/>
    <property type="match status" value="1"/>
</dbReference>
<reference evidence="8 9" key="1">
    <citation type="submission" date="2024-03" db="EMBL/GenBank/DDBJ databases">
        <title>Complete genome sequence of the green alga Chloropicon roscoffensis RCC1871.</title>
        <authorList>
            <person name="Lemieux C."/>
            <person name="Pombert J.-F."/>
            <person name="Otis C."/>
            <person name="Turmel M."/>
        </authorList>
    </citation>
    <scope>NUCLEOTIDE SEQUENCE [LARGE SCALE GENOMIC DNA]</scope>
    <source>
        <strain evidence="8 9">RCC1871</strain>
    </source>
</reference>
<evidence type="ECO:0000256" key="5">
    <source>
        <dbReference type="ARBA" id="ARBA00022835"/>
    </source>
</evidence>
<dbReference type="GO" id="GO:0034475">
    <property type="term" value="P:U4 snRNA 3'-end processing"/>
    <property type="evidence" value="ECO:0007669"/>
    <property type="project" value="TreeGrafter"/>
</dbReference>
<dbReference type="PANTHER" id="PTHR11097:SF8">
    <property type="entry name" value="EXOSOME COMPLEX COMPONENT RRP42"/>
    <property type="match status" value="1"/>
</dbReference>
<dbReference type="GO" id="GO:0000176">
    <property type="term" value="C:nuclear exosome (RNase complex)"/>
    <property type="evidence" value="ECO:0007669"/>
    <property type="project" value="TreeGrafter"/>
</dbReference>
<dbReference type="InterPro" id="IPR036345">
    <property type="entry name" value="ExoRNase_PH_dom2_sf"/>
</dbReference>
<organism evidence="8 9">
    <name type="scientific">Chloropicon roscoffensis</name>
    <dbReference type="NCBI Taxonomy" id="1461544"/>
    <lineage>
        <taxon>Eukaryota</taxon>
        <taxon>Viridiplantae</taxon>
        <taxon>Chlorophyta</taxon>
        <taxon>Chloropicophyceae</taxon>
        <taxon>Chloropicales</taxon>
        <taxon>Chloropicaceae</taxon>
        <taxon>Chloropicon</taxon>
    </lineage>
</organism>
<dbReference type="InterPro" id="IPR001247">
    <property type="entry name" value="ExoRNase_PH_dom1"/>
</dbReference>
<dbReference type="GO" id="GO:0000467">
    <property type="term" value="P:exonucleolytic trimming to generate mature 3'-end of 5.8S rRNA from tricistronic rRNA transcript (SSU-rRNA, 5.8S rRNA, LSU-rRNA)"/>
    <property type="evidence" value="ECO:0007669"/>
    <property type="project" value="TreeGrafter"/>
</dbReference>
<proteinExistence type="inferred from homology"/>
<dbReference type="InterPro" id="IPR027408">
    <property type="entry name" value="PNPase/RNase_PH_dom_sf"/>
</dbReference>
<protein>
    <recommendedName>
        <fullName evidence="6">Ribosomal RNA-processing protein 42</fullName>
    </recommendedName>
</protein>